<organism evidence="1 2">
    <name type="scientific">[Candida] jaroonii</name>
    <dbReference type="NCBI Taxonomy" id="467808"/>
    <lineage>
        <taxon>Eukaryota</taxon>
        <taxon>Fungi</taxon>
        <taxon>Dikarya</taxon>
        <taxon>Ascomycota</taxon>
        <taxon>Saccharomycotina</taxon>
        <taxon>Pichiomycetes</taxon>
        <taxon>Debaryomycetaceae</taxon>
        <taxon>Yamadazyma</taxon>
    </lineage>
</organism>
<evidence type="ECO:0000313" key="2">
    <source>
        <dbReference type="Proteomes" id="UP001152531"/>
    </source>
</evidence>
<evidence type="ECO:0000313" key="1">
    <source>
        <dbReference type="EMBL" id="CAH6723339.1"/>
    </source>
</evidence>
<dbReference type="EMBL" id="CALSDN010000014">
    <property type="protein sequence ID" value="CAH6723339.1"/>
    <property type="molecule type" value="Genomic_DNA"/>
</dbReference>
<name>A0ACA9YE35_9ASCO</name>
<sequence>MDVKHLRLSIIGNKDVKYKLHNEESLNGLIPSIDDVELFDKLNILKFLLKFESVSSDLNDKILTLIVEIVDKWMAEYLGAGTEDFKFTTYEGNGDYRKLISLSIEILELLKTRSSSTLNDLLVLLLLEEDELLLKLLEANIEISDITVKLMIKRLKFEIQRQNYKLIYRLIVKLNDNINEDMITRLGITFEQPYIIALNSIIENNANEGNNIFNLNILNFYQIFNIQINLNKLIELINFNSKSINSFKIISSKILNDESIITDLKKIKIDVFILKYLSTFNSEFNLNHFLTINFKDFLLLVSLLTSNDEEFRLIFINQKGFNFKKLVSFFLNTYKSILKGFVKMLCQSPKDVQKVIGLIGDEIFTNCFYLIRSLSRSIELLRTFFIECDLIDNLIEILQLLELIKFKDTNKIIIMNIIANLILDFSSFRYNLINNELFFKVIMKIFNQNHNNEIKLSILIIIKNLLYNENEDNKINLINEYFHMDLFLPFLNYNTIEDDHQIKLKQKSICFDILRNLSSNSNHFNNYLPKIVSKELNMSWDNFLISNIENVELFGESSFGDKEKLISNDDYVNLVLSINYIENHLFLSNGNNHLNVKILKIWLEFLKVKSTSVNNYSIKLSIIWILINLTWKNSFSIKLFDTIENLDNMNFIPPANTEGHVNDDNYNQVKIVMLLKELGFIDVLKQLVNNEVDDLVEKIKTILFHFENILNHHESDKGETEPQPIQPASDSDYNTSDDDYWVR</sequence>
<comment type="caution">
    <text evidence="1">The sequence shown here is derived from an EMBL/GenBank/DDBJ whole genome shotgun (WGS) entry which is preliminary data.</text>
</comment>
<keyword evidence="2" id="KW-1185">Reference proteome</keyword>
<reference evidence="1" key="1">
    <citation type="submission" date="2022-06" db="EMBL/GenBank/DDBJ databases">
        <authorList>
            <person name="Legras J.-L."/>
            <person name="Devillers H."/>
            <person name="Grondin C."/>
        </authorList>
    </citation>
    <scope>NUCLEOTIDE SEQUENCE</scope>
    <source>
        <strain evidence="1">CLIB 1444</strain>
    </source>
</reference>
<proteinExistence type="predicted"/>
<accession>A0ACA9YE35</accession>
<dbReference type="Proteomes" id="UP001152531">
    <property type="component" value="Unassembled WGS sequence"/>
</dbReference>
<protein>
    <submittedName>
        <fullName evidence="1">Uncharacterized protein</fullName>
    </submittedName>
</protein>
<gene>
    <name evidence="1" type="ORF">CLIB1444_14S01860</name>
</gene>